<dbReference type="AlphaFoldDB" id="A0A3M7LXL5"/>
<name>A0A3M7LXL5_9PLEO</name>
<dbReference type="Proteomes" id="UP000265663">
    <property type="component" value="Unassembled WGS sequence"/>
</dbReference>
<protein>
    <submittedName>
        <fullName evidence="1">Uncharacterized protein</fullName>
    </submittedName>
</protein>
<sequence length="63" mass="6954">MRAPALRSLLRSAISAIFMTPKPPQMPYPRAAHAPSFACCARVLYLHFGNLCATQNTLPLALW</sequence>
<evidence type="ECO:0000313" key="2">
    <source>
        <dbReference type="Proteomes" id="UP000265663"/>
    </source>
</evidence>
<keyword evidence="2" id="KW-1185">Reference proteome</keyword>
<accession>A0A3M7LXL5</accession>
<reference evidence="1 2" key="1">
    <citation type="journal article" date="2014" name="PLoS ONE">
        <title>De novo Genome Assembly of the Fungal Plant Pathogen Pyrenophora semeniperda.</title>
        <authorList>
            <person name="Soliai M.M."/>
            <person name="Meyer S.E."/>
            <person name="Udall J.A."/>
            <person name="Elzinga D.E."/>
            <person name="Hermansen R.A."/>
            <person name="Bodily P.M."/>
            <person name="Hart A.A."/>
            <person name="Coleman C.E."/>
        </authorList>
    </citation>
    <scope>NUCLEOTIDE SEQUENCE [LARGE SCALE GENOMIC DNA]</scope>
    <source>
        <strain evidence="1 2">CCB06</strain>
        <tissue evidence="1">Mycelium</tissue>
    </source>
</reference>
<proteinExistence type="predicted"/>
<organism evidence="1 2">
    <name type="scientific">Pyrenophora seminiperda CCB06</name>
    <dbReference type="NCBI Taxonomy" id="1302712"/>
    <lineage>
        <taxon>Eukaryota</taxon>
        <taxon>Fungi</taxon>
        <taxon>Dikarya</taxon>
        <taxon>Ascomycota</taxon>
        <taxon>Pezizomycotina</taxon>
        <taxon>Dothideomycetes</taxon>
        <taxon>Pleosporomycetidae</taxon>
        <taxon>Pleosporales</taxon>
        <taxon>Pleosporineae</taxon>
        <taxon>Pleosporaceae</taxon>
        <taxon>Pyrenophora</taxon>
    </lineage>
</organism>
<gene>
    <name evidence="1" type="ORF">GMOD_00002406</name>
</gene>
<evidence type="ECO:0000313" key="1">
    <source>
        <dbReference type="EMBL" id="RMZ67007.1"/>
    </source>
</evidence>
<dbReference type="EMBL" id="KE747809">
    <property type="protein sequence ID" value="RMZ67007.1"/>
    <property type="molecule type" value="Genomic_DNA"/>
</dbReference>